<dbReference type="Gramene" id="KCW73966">
    <property type="protein sequence ID" value="KCW73966"/>
    <property type="gene ID" value="EUGRSUZ_E02566"/>
</dbReference>
<dbReference type="InParanoid" id="A0A059C729"/>
<name>A0A059C729_EUCGR</name>
<organism evidence="1">
    <name type="scientific">Eucalyptus grandis</name>
    <name type="common">Flooded gum</name>
    <dbReference type="NCBI Taxonomy" id="71139"/>
    <lineage>
        <taxon>Eukaryota</taxon>
        <taxon>Viridiplantae</taxon>
        <taxon>Streptophyta</taxon>
        <taxon>Embryophyta</taxon>
        <taxon>Tracheophyta</taxon>
        <taxon>Spermatophyta</taxon>
        <taxon>Magnoliopsida</taxon>
        <taxon>eudicotyledons</taxon>
        <taxon>Gunneridae</taxon>
        <taxon>Pentapetalae</taxon>
        <taxon>rosids</taxon>
        <taxon>malvids</taxon>
        <taxon>Myrtales</taxon>
        <taxon>Myrtaceae</taxon>
        <taxon>Myrtoideae</taxon>
        <taxon>Eucalypteae</taxon>
        <taxon>Eucalyptus</taxon>
    </lineage>
</organism>
<evidence type="ECO:0000313" key="1">
    <source>
        <dbReference type="EMBL" id="KCW73966.1"/>
    </source>
</evidence>
<dbReference type="EMBL" id="KK198757">
    <property type="protein sequence ID" value="KCW73966.1"/>
    <property type="molecule type" value="Genomic_DNA"/>
</dbReference>
<sequence>MDYHRRPKPWKLMKQLGVNDSLLRFWSSCRLLLDQLDFEFGFCGAAIARDLEACVRGFVRETLNKVFLRKFGLWMLGSEFTSNRCYTLQNQQQSPVGGWDSLMQNQALLWTTTHSGVGVRGCF</sequence>
<gene>
    <name evidence="1" type="ORF">EUGRSUZ_E02566</name>
</gene>
<proteinExistence type="predicted"/>
<reference evidence="1" key="1">
    <citation type="submission" date="2013-07" db="EMBL/GenBank/DDBJ databases">
        <title>The genome of Eucalyptus grandis.</title>
        <authorList>
            <person name="Schmutz J."/>
            <person name="Hayes R."/>
            <person name="Myburg A."/>
            <person name="Tuskan G."/>
            <person name="Grattapaglia D."/>
            <person name="Rokhsar D.S."/>
        </authorList>
    </citation>
    <scope>NUCLEOTIDE SEQUENCE</scope>
    <source>
        <tissue evidence="1">Leaf extractions</tissue>
    </source>
</reference>
<dbReference type="AlphaFoldDB" id="A0A059C729"/>
<accession>A0A059C729</accession>
<protein>
    <submittedName>
        <fullName evidence="1">Uncharacterized protein</fullName>
    </submittedName>
</protein>